<dbReference type="RefSeq" id="WP_012347116.1">
    <property type="nucleotide sequence ID" value="NC_010524.1"/>
</dbReference>
<dbReference type="GO" id="GO:0016787">
    <property type="term" value="F:hydrolase activity"/>
    <property type="evidence" value="ECO:0007669"/>
    <property type="project" value="UniProtKB-KW"/>
</dbReference>
<keyword evidence="12" id="KW-1185">Reference proteome</keyword>
<dbReference type="Proteomes" id="UP000001693">
    <property type="component" value="Chromosome"/>
</dbReference>
<keyword evidence="3" id="KW-0808">Transferase</keyword>
<dbReference type="STRING" id="395495.Lcho_2089"/>
<dbReference type="InterPro" id="IPR038371">
    <property type="entry name" value="Cu_polyphenol_OxRdtase_sf"/>
</dbReference>
<comment type="catalytic activity">
    <reaction evidence="1">
        <text>inosine + phosphate = alpha-D-ribose 1-phosphate + hypoxanthine</text>
        <dbReference type="Rhea" id="RHEA:27646"/>
        <dbReference type="ChEBI" id="CHEBI:17368"/>
        <dbReference type="ChEBI" id="CHEBI:17596"/>
        <dbReference type="ChEBI" id="CHEBI:43474"/>
        <dbReference type="ChEBI" id="CHEBI:57720"/>
        <dbReference type="EC" id="2.4.2.1"/>
    </reaction>
    <physiologicalReaction direction="left-to-right" evidence="1">
        <dbReference type="Rhea" id="RHEA:27647"/>
    </physiologicalReaction>
</comment>
<evidence type="ECO:0000313" key="11">
    <source>
        <dbReference type="EMBL" id="ACB34356.1"/>
    </source>
</evidence>
<dbReference type="PANTHER" id="PTHR30616:SF2">
    <property type="entry name" value="PURINE NUCLEOSIDE PHOSPHORYLASE LACC1"/>
    <property type="match status" value="1"/>
</dbReference>
<dbReference type="NCBIfam" id="TIGR00726">
    <property type="entry name" value="peptidoglycan editing factor PgeF"/>
    <property type="match status" value="1"/>
</dbReference>
<evidence type="ECO:0000256" key="3">
    <source>
        <dbReference type="ARBA" id="ARBA00022679"/>
    </source>
</evidence>
<sequence length="273" mass="28785">MGAAIGPSTEIDERGLWPRFGHPRVGAYMSTRQGGASTGGFTSFNLRPQIGDDEQAVAANRLRLQGLVGRMSIRVDQVHGAQVHTVLPAHRQSPAETLPVADALVSIQPGTACEIQVADCLPVLFADLGGRVVGAAHAGWRGLAGGVLEACLARVCEQGGMAVDAVEAWLGPCIGPLRFEVGRDVLQAFGQDPSAPGVRFSAAPYAPAGPRWHADLAGLARDRLQAAGVRRLGGNDGSPAWCTVGNPSRFFSYRRDHPTGRMAALIWLDDRGL</sequence>
<evidence type="ECO:0000256" key="6">
    <source>
        <dbReference type="ARBA" id="ARBA00022833"/>
    </source>
</evidence>
<dbReference type="eggNOG" id="COG1496">
    <property type="taxonomic scope" value="Bacteria"/>
</dbReference>
<evidence type="ECO:0000256" key="7">
    <source>
        <dbReference type="ARBA" id="ARBA00047989"/>
    </source>
</evidence>
<dbReference type="SUPFAM" id="SSF64438">
    <property type="entry name" value="CNF1/YfiH-like putative cysteine hydrolases"/>
    <property type="match status" value="1"/>
</dbReference>
<evidence type="ECO:0000256" key="4">
    <source>
        <dbReference type="ARBA" id="ARBA00022723"/>
    </source>
</evidence>
<organism evidence="11 12">
    <name type="scientific">Leptothrix cholodnii (strain ATCC 51168 / LMG 8142 / SP-6)</name>
    <name type="common">Leptothrix discophora (strain SP-6)</name>
    <dbReference type="NCBI Taxonomy" id="395495"/>
    <lineage>
        <taxon>Bacteria</taxon>
        <taxon>Pseudomonadati</taxon>
        <taxon>Pseudomonadota</taxon>
        <taxon>Betaproteobacteria</taxon>
        <taxon>Burkholderiales</taxon>
        <taxon>Sphaerotilaceae</taxon>
        <taxon>Leptothrix</taxon>
    </lineage>
</organism>
<evidence type="ECO:0000313" key="12">
    <source>
        <dbReference type="Proteomes" id="UP000001693"/>
    </source>
</evidence>
<dbReference type="InterPro" id="IPR003730">
    <property type="entry name" value="Cu_polyphenol_OxRdtase"/>
</dbReference>
<dbReference type="InterPro" id="IPR011324">
    <property type="entry name" value="Cytotoxic_necrot_fac-like_cat"/>
</dbReference>
<evidence type="ECO:0000256" key="8">
    <source>
        <dbReference type="ARBA" id="ARBA00048968"/>
    </source>
</evidence>
<comment type="similarity">
    <text evidence="2 10">Belongs to the purine nucleoside phosphorylase YfiH/LACC1 family.</text>
</comment>
<dbReference type="Gene3D" id="3.60.140.10">
    <property type="entry name" value="CNF1/YfiH-like putative cysteine hydrolases"/>
    <property type="match status" value="1"/>
</dbReference>
<dbReference type="HOGENOM" id="CLU_065784_1_1_4"/>
<name>B1Y257_LEPCP</name>
<dbReference type="PANTHER" id="PTHR30616">
    <property type="entry name" value="UNCHARACTERIZED PROTEIN YFIH"/>
    <property type="match status" value="1"/>
</dbReference>
<keyword evidence="5" id="KW-0378">Hydrolase</keyword>
<dbReference type="AlphaFoldDB" id="B1Y257"/>
<comment type="catalytic activity">
    <reaction evidence="9">
        <text>S-methyl-5'-thioadenosine + phosphate = 5-(methylsulfanyl)-alpha-D-ribose 1-phosphate + adenine</text>
        <dbReference type="Rhea" id="RHEA:11852"/>
        <dbReference type="ChEBI" id="CHEBI:16708"/>
        <dbReference type="ChEBI" id="CHEBI:17509"/>
        <dbReference type="ChEBI" id="CHEBI:43474"/>
        <dbReference type="ChEBI" id="CHEBI:58533"/>
        <dbReference type="EC" id="2.4.2.28"/>
    </reaction>
    <physiologicalReaction direction="left-to-right" evidence="9">
        <dbReference type="Rhea" id="RHEA:11853"/>
    </physiologicalReaction>
</comment>
<dbReference type="GO" id="GO:0017061">
    <property type="term" value="F:S-methyl-5-thioadenosine phosphorylase activity"/>
    <property type="evidence" value="ECO:0007669"/>
    <property type="project" value="UniProtKB-EC"/>
</dbReference>
<evidence type="ECO:0000256" key="10">
    <source>
        <dbReference type="RuleBase" id="RU361274"/>
    </source>
</evidence>
<proteinExistence type="inferred from homology"/>
<protein>
    <recommendedName>
        <fullName evidence="10">Purine nucleoside phosphorylase</fullName>
    </recommendedName>
</protein>
<comment type="catalytic activity">
    <reaction evidence="8">
        <text>adenosine + phosphate = alpha-D-ribose 1-phosphate + adenine</text>
        <dbReference type="Rhea" id="RHEA:27642"/>
        <dbReference type="ChEBI" id="CHEBI:16335"/>
        <dbReference type="ChEBI" id="CHEBI:16708"/>
        <dbReference type="ChEBI" id="CHEBI:43474"/>
        <dbReference type="ChEBI" id="CHEBI:57720"/>
        <dbReference type="EC" id="2.4.2.1"/>
    </reaction>
    <physiologicalReaction direction="left-to-right" evidence="8">
        <dbReference type="Rhea" id="RHEA:27643"/>
    </physiologicalReaction>
</comment>
<accession>B1Y257</accession>
<dbReference type="GO" id="GO:0005507">
    <property type="term" value="F:copper ion binding"/>
    <property type="evidence" value="ECO:0007669"/>
    <property type="project" value="TreeGrafter"/>
</dbReference>
<keyword evidence="6" id="KW-0862">Zinc</keyword>
<gene>
    <name evidence="11" type="ordered locus">Lcho_2089</name>
</gene>
<keyword evidence="4" id="KW-0479">Metal-binding</keyword>
<comment type="catalytic activity">
    <reaction evidence="7">
        <text>adenosine + H2O + H(+) = inosine + NH4(+)</text>
        <dbReference type="Rhea" id="RHEA:24408"/>
        <dbReference type="ChEBI" id="CHEBI:15377"/>
        <dbReference type="ChEBI" id="CHEBI:15378"/>
        <dbReference type="ChEBI" id="CHEBI:16335"/>
        <dbReference type="ChEBI" id="CHEBI:17596"/>
        <dbReference type="ChEBI" id="CHEBI:28938"/>
        <dbReference type="EC" id="3.5.4.4"/>
    </reaction>
    <physiologicalReaction direction="left-to-right" evidence="7">
        <dbReference type="Rhea" id="RHEA:24409"/>
    </physiologicalReaction>
</comment>
<evidence type="ECO:0000256" key="9">
    <source>
        <dbReference type="ARBA" id="ARBA00049893"/>
    </source>
</evidence>
<dbReference type="EMBL" id="CP001013">
    <property type="protein sequence ID" value="ACB34356.1"/>
    <property type="molecule type" value="Genomic_DNA"/>
</dbReference>
<evidence type="ECO:0000256" key="1">
    <source>
        <dbReference type="ARBA" id="ARBA00000553"/>
    </source>
</evidence>
<reference evidence="11 12" key="1">
    <citation type="submission" date="2008-03" db="EMBL/GenBank/DDBJ databases">
        <title>Complete sequence of Leptothrix cholodnii SP-6.</title>
        <authorList>
            <consortium name="US DOE Joint Genome Institute"/>
            <person name="Copeland A."/>
            <person name="Lucas S."/>
            <person name="Lapidus A."/>
            <person name="Glavina del Rio T."/>
            <person name="Dalin E."/>
            <person name="Tice H."/>
            <person name="Bruce D."/>
            <person name="Goodwin L."/>
            <person name="Pitluck S."/>
            <person name="Chertkov O."/>
            <person name="Brettin T."/>
            <person name="Detter J.C."/>
            <person name="Han C."/>
            <person name="Kuske C.R."/>
            <person name="Schmutz J."/>
            <person name="Larimer F."/>
            <person name="Land M."/>
            <person name="Hauser L."/>
            <person name="Kyrpides N."/>
            <person name="Lykidis A."/>
            <person name="Emerson D."/>
            <person name="Richardson P."/>
        </authorList>
    </citation>
    <scope>NUCLEOTIDE SEQUENCE [LARGE SCALE GENOMIC DNA]</scope>
    <source>
        <strain evidence="12">ATCC 51168 / LMG 8142 / SP-6</strain>
    </source>
</reference>
<dbReference type="CDD" id="cd16833">
    <property type="entry name" value="YfiH"/>
    <property type="match status" value="1"/>
</dbReference>
<evidence type="ECO:0000256" key="2">
    <source>
        <dbReference type="ARBA" id="ARBA00007353"/>
    </source>
</evidence>
<dbReference type="KEGG" id="lch:Lcho_2089"/>
<evidence type="ECO:0000256" key="5">
    <source>
        <dbReference type="ARBA" id="ARBA00022801"/>
    </source>
</evidence>
<dbReference type="Pfam" id="PF02578">
    <property type="entry name" value="Cu-oxidase_4"/>
    <property type="match status" value="1"/>
</dbReference>